<dbReference type="GeneID" id="303674770"/>
<dbReference type="Proteomes" id="UP000185725">
    <property type="component" value="Unassembled WGS sequence"/>
</dbReference>
<evidence type="ECO:0000313" key="1">
    <source>
        <dbReference type="EMBL" id="SIQ36263.1"/>
    </source>
</evidence>
<dbReference type="AlphaFoldDB" id="A0A381FHG2"/>
<proteinExistence type="predicted"/>
<reference evidence="1 3" key="1">
    <citation type="submission" date="2017-01" db="EMBL/GenBank/DDBJ databases">
        <authorList>
            <person name="Varghese N."/>
            <person name="Submissions S."/>
        </authorList>
    </citation>
    <scope>NUCLEOTIDE SEQUENCE [LARGE SCALE GENOMIC DNA]</scope>
    <source>
        <strain evidence="1 3">ATCC 27950</strain>
    </source>
</reference>
<name>A0A381FHG2_9FLAO</name>
<gene>
    <name evidence="2" type="ORF">NCTC13560_03397</name>
    <name evidence="1" type="ORF">SAMN05421682_104220</name>
</gene>
<dbReference type="EMBL" id="FTMF01000004">
    <property type="protein sequence ID" value="SIQ36263.1"/>
    <property type="molecule type" value="Genomic_DNA"/>
</dbReference>
<keyword evidence="3" id="KW-1185">Reference proteome</keyword>
<evidence type="ECO:0000313" key="2">
    <source>
        <dbReference type="EMBL" id="SUX45976.1"/>
    </source>
</evidence>
<dbReference type="KEGG" id="cil:EG358_13745"/>
<dbReference type="EMBL" id="UFVS01000001">
    <property type="protein sequence ID" value="SUX45976.1"/>
    <property type="molecule type" value="Genomic_DNA"/>
</dbReference>
<evidence type="ECO:0000313" key="3">
    <source>
        <dbReference type="Proteomes" id="UP000185725"/>
    </source>
</evidence>
<organism evidence="2 4">
    <name type="scientific">Chryseobacterium indoltheticum</name>
    <dbReference type="NCBI Taxonomy" id="254"/>
    <lineage>
        <taxon>Bacteria</taxon>
        <taxon>Pseudomonadati</taxon>
        <taxon>Bacteroidota</taxon>
        <taxon>Flavobacteriia</taxon>
        <taxon>Flavobacteriales</taxon>
        <taxon>Weeksellaceae</taxon>
        <taxon>Chryseobacterium group</taxon>
        <taxon>Chryseobacterium</taxon>
    </lineage>
</organism>
<dbReference type="Proteomes" id="UP000255231">
    <property type="component" value="Unassembled WGS sequence"/>
</dbReference>
<reference evidence="2 4" key="2">
    <citation type="submission" date="2018-06" db="EMBL/GenBank/DDBJ databases">
        <authorList>
            <consortium name="Pathogen Informatics"/>
            <person name="Doyle S."/>
        </authorList>
    </citation>
    <scope>NUCLEOTIDE SEQUENCE [LARGE SCALE GENOMIC DNA]</scope>
    <source>
        <strain evidence="2 4">NCTC13560</strain>
    </source>
</reference>
<evidence type="ECO:0000313" key="4">
    <source>
        <dbReference type="Proteomes" id="UP000255231"/>
    </source>
</evidence>
<protein>
    <submittedName>
        <fullName evidence="2">Uncharacterized protein</fullName>
    </submittedName>
</protein>
<accession>A0A381FHG2</accession>
<dbReference type="RefSeq" id="WP_076559803.1">
    <property type="nucleotide sequence ID" value="NZ_CP033929.1"/>
</dbReference>
<sequence>MDKKILNFVLISVYHTKADDKSFYFWRQNNAGYTRNLNEAGNYTNSPKVKNDTLYQAEGYHNTLRTLPLVKDSDLYLRLEKAEDGKYTTILNNEHNCRLLGIINGNGNNLKRGRH</sequence>